<accession>A0A6J2YUE9</accession>
<comment type="similarity">
    <text evidence="1 4">Belongs to the PDGF/VEGF growth factor family.</text>
</comment>
<evidence type="ECO:0000256" key="2">
    <source>
        <dbReference type="ARBA" id="ARBA00023030"/>
    </source>
</evidence>
<dbReference type="GO" id="GO:0051781">
    <property type="term" value="P:positive regulation of cell division"/>
    <property type="evidence" value="ECO:0007669"/>
    <property type="project" value="UniProtKB-KW"/>
</dbReference>
<dbReference type="PANTHER" id="PTHR11633">
    <property type="entry name" value="PLATELET-DERIVED GROWTH FACTOR"/>
    <property type="match status" value="1"/>
</dbReference>
<dbReference type="InterPro" id="IPR029034">
    <property type="entry name" value="Cystine-knot_cytokine"/>
</dbReference>
<reference evidence="8" key="1">
    <citation type="submission" date="2025-08" db="UniProtKB">
        <authorList>
            <consortium name="RefSeq"/>
        </authorList>
    </citation>
    <scope>IDENTIFICATION</scope>
    <source>
        <tissue evidence="8">Gonads</tissue>
    </source>
</reference>
<gene>
    <name evidence="8" type="primary">LOC115890386</name>
</gene>
<dbReference type="GeneID" id="115890386"/>
<feature type="chain" id="PRO_5026651112" evidence="5">
    <location>
        <begin position="20"/>
        <end position="328"/>
    </location>
</feature>
<evidence type="ECO:0000313" key="8">
    <source>
        <dbReference type="RefSeq" id="XP_030766465.1"/>
    </source>
</evidence>
<dbReference type="GO" id="GO:0005615">
    <property type="term" value="C:extracellular space"/>
    <property type="evidence" value="ECO:0007669"/>
    <property type="project" value="TreeGrafter"/>
</dbReference>
<dbReference type="InParanoid" id="A0A6J2YUE9"/>
<evidence type="ECO:0000256" key="1">
    <source>
        <dbReference type="ARBA" id="ARBA00006686"/>
    </source>
</evidence>
<keyword evidence="2 4" id="KW-0339">Growth factor</keyword>
<evidence type="ECO:0000256" key="3">
    <source>
        <dbReference type="ARBA" id="ARBA00023246"/>
    </source>
</evidence>
<dbReference type="KEGG" id="soy:115890386"/>
<dbReference type="OrthoDB" id="8878063at2759"/>
<dbReference type="FunCoup" id="A0A6J2YUE9">
    <property type="interactions" value="27"/>
</dbReference>
<dbReference type="Pfam" id="PF00341">
    <property type="entry name" value="PDGF"/>
    <property type="match status" value="1"/>
</dbReference>
<dbReference type="SMART" id="SM00141">
    <property type="entry name" value="PDGF"/>
    <property type="match status" value="1"/>
</dbReference>
<evidence type="ECO:0000256" key="5">
    <source>
        <dbReference type="SAM" id="SignalP"/>
    </source>
</evidence>
<name>A0A6J2YUE9_SITOR</name>
<dbReference type="SUPFAM" id="SSF57501">
    <property type="entry name" value="Cystine-knot cytokines"/>
    <property type="match status" value="1"/>
</dbReference>
<dbReference type="GO" id="GO:0008083">
    <property type="term" value="F:growth factor activity"/>
    <property type="evidence" value="ECO:0007669"/>
    <property type="project" value="UniProtKB-KW"/>
</dbReference>
<sequence>MWLVKCFCVVLVLVKCSNSEDDGHGHDRPLYTSGQRNSGYGFYPNDFFLHKDVGPGGNFHSHDHHHHDFSHHNHGPLNFNHRYYSQEDAFEGNTNSIPLDFAKTLNEYNVSDLLLHYVDNLPEAQPQIANRFADDGAEESNVERTSTQLARPAKCMPELKTVKIIKSNDSNIFYVPECTRIERCGGCCSHVLLSCQPVETETVSLSVMKTEYTGNNKLKYVGKELVLVEKHTKCRCNCKVKAEDCNSYQEYIEPECRCSCKNIDEEKKCYKRDSRKLWNPELCACQCRDVTPCSTGFLYDYNECRCVQSQVKRRYVINENRKEQPDPI</sequence>
<evidence type="ECO:0000313" key="7">
    <source>
        <dbReference type="Proteomes" id="UP000504635"/>
    </source>
</evidence>
<dbReference type="InterPro" id="IPR000072">
    <property type="entry name" value="PDGF/VEGF_dom"/>
</dbReference>
<dbReference type="GO" id="GO:0008284">
    <property type="term" value="P:positive regulation of cell population proliferation"/>
    <property type="evidence" value="ECO:0007669"/>
    <property type="project" value="TreeGrafter"/>
</dbReference>
<feature type="signal peptide" evidence="5">
    <location>
        <begin position="1"/>
        <end position="19"/>
    </location>
</feature>
<dbReference type="GO" id="GO:0070851">
    <property type="term" value="F:growth factor receptor binding"/>
    <property type="evidence" value="ECO:0007669"/>
    <property type="project" value="TreeGrafter"/>
</dbReference>
<dbReference type="GO" id="GO:0016020">
    <property type="term" value="C:membrane"/>
    <property type="evidence" value="ECO:0007669"/>
    <property type="project" value="InterPro"/>
</dbReference>
<protein>
    <submittedName>
        <fullName evidence="8">Vascular endothelial growth factor A-like</fullName>
    </submittedName>
</protein>
<organism evidence="7 8">
    <name type="scientific">Sitophilus oryzae</name>
    <name type="common">Rice weevil</name>
    <name type="synonym">Curculio oryzae</name>
    <dbReference type="NCBI Taxonomy" id="7048"/>
    <lineage>
        <taxon>Eukaryota</taxon>
        <taxon>Metazoa</taxon>
        <taxon>Ecdysozoa</taxon>
        <taxon>Arthropoda</taxon>
        <taxon>Hexapoda</taxon>
        <taxon>Insecta</taxon>
        <taxon>Pterygota</taxon>
        <taxon>Neoptera</taxon>
        <taxon>Endopterygota</taxon>
        <taxon>Coleoptera</taxon>
        <taxon>Polyphaga</taxon>
        <taxon>Cucujiformia</taxon>
        <taxon>Curculionidae</taxon>
        <taxon>Dryophthorinae</taxon>
        <taxon>Sitophilus</taxon>
    </lineage>
</organism>
<dbReference type="AlphaFoldDB" id="A0A6J2YUE9"/>
<dbReference type="Proteomes" id="UP000504635">
    <property type="component" value="Unplaced"/>
</dbReference>
<proteinExistence type="inferred from homology"/>
<keyword evidence="3" id="KW-0497">Mitogen</keyword>
<evidence type="ECO:0000256" key="4">
    <source>
        <dbReference type="RuleBase" id="RU003818"/>
    </source>
</evidence>
<dbReference type="RefSeq" id="XP_030766465.1">
    <property type="nucleotide sequence ID" value="XM_030910605.1"/>
</dbReference>
<keyword evidence="5" id="KW-0732">Signal</keyword>
<keyword evidence="7" id="KW-1185">Reference proteome</keyword>
<dbReference type="PANTHER" id="PTHR11633:SF1">
    <property type="entry name" value="LD28763P"/>
    <property type="match status" value="1"/>
</dbReference>
<dbReference type="PROSITE" id="PS50278">
    <property type="entry name" value="PDGF_2"/>
    <property type="match status" value="1"/>
</dbReference>
<dbReference type="Gene3D" id="2.10.90.10">
    <property type="entry name" value="Cystine-knot cytokines"/>
    <property type="match status" value="1"/>
</dbReference>
<feature type="domain" description="Platelet-derived growth factor (PDGF) family profile" evidence="6">
    <location>
        <begin position="170"/>
        <end position="241"/>
    </location>
</feature>
<evidence type="ECO:0000259" key="6">
    <source>
        <dbReference type="PROSITE" id="PS50278"/>
    </source>
</evidence>